<proteinExistence type="inferred from homology"/>
<feature type="compositionally biased region" description="Basic and acidic residues" evidence="2">
    <location>
        <begin position="146"/>
        <end position="175"/>
    </location>
</feature>
<evidence type="ECO:0000256" key="2">
    <source>
        <dbReference type="SAM" id="MobiDB-lite"/>
    </source>
</evidence>
<dbReference type="CDD" id="cd06464">
    <property type="entry name" value="ACD_sHsps-like"/>
    <property type="match status" value="1"/>
</dbReference>
<name>A0A2Z6LYZ3_TRISU</name>
<feature type="compositionally biased region" description="Basic and acidic residues" evidence="2">
    <location>
        <begin position="186"/>
        <end position="196"/>
    </location>
</feature>
<feature type="compositionally biased region" description="Polar residues" evidence="2">
    <location>
        <begin position="176"/>
        <end position="185"/>
    </location>
</feature>
<dbReference type="EMBL" id="DF973289">
    <property type="protein sequence ID" value="GAU24436.1"/>
    <property type="molecule type" value="Genomic_DNA"/>
</dbReference>
<feature type="compositionally biased region" description="Basic and acidic residues" evidence="2">
    <location>
        <begin position="99"/>
        <end position="109"/>
    </location>
</feature>
<feature type="domain" description="SHSP" evidence="3">
    <location>
        <begin position="1"/>
        <end position="65"/>
    </location>
</feature>
<feature type="compositionally biased region" description="Polar residues" evidence="2">
    <location>
        <begin position="71"/>
        <end position="82"/>
    </location>
</feature>
<keyword evidence="5" id="KW-1185">Reference proteome</keyword>
<evidence type="ECO:0000256" key="1">
    <source>
        <dbReference type="PROSITE-ProRule" id="PRU00285"/>
    </source>
</evidence>
<dbReference type="OrthoDB" id="1431247at2759"/>
<dbReference type="AlphaFoldDB" id="A0A2Z6LYZ3"/>
<accession>A0A2Z6LYZ3</accession>
<feature type="compositionally biased region" description="Basic and acidic residues" evidence="2">
    <location>
        <begin position="219"/>
        <end position="271"/>
    </location>
</feature>
<gene>
    <name evidence="4" type="ORF">TSUD_364200</name>
</gene>
<evidence type="ECO:0000313" key="5">
    <source>
        <dbReference type="Proteomes" id="UP000242715"/>
    </source>
</evidence>
<feature type="region of interest" description="Disordered" evidence="2">
    <location>
        <begin position="50"/>
        <end position="293"/>
    </location>
</feature>
<evidence type="ECO:0000259" key="3">
    <source>
        <dbReference type="PROSITE" id="PS01031"/>
    </source>
</evidence>
<feature type="compositionally biased region" description="Basic and acidic residues" evidence="2">
    <location>
        <begin position="60"/>
        <end position="70"/>
    </location>
</feature>
<organism evidence="4 5">
    <name type="scientific">Trifolium subterraneum</name>
    <name type="common">Subterranean clover</name>
    <dbReference type="NCBI Taxonomy" id="3900"/>
    <lineage>
        <taxon>Eukaryota</taxon>
        <taxon>Viridiplantae</taxon>
        <taxon>Streptophyta</taxon>
        <taxon>Embryophyta</taxon>
        <taxon>Tracheophyta</taxon>
        <taxon>Spermatophyta</taxon>
        <taxon>Magnoliopsida</taxon>
        <taxon>eudicotyledons</taxon>
        <taxon>Gunneridae</taxon>
        <taxon>Pentapetalae</taxon>
        <taxon>rosids</taxon>
        <taxon>fabids</taxon>
        <taxon>Fabales</taxon>
        <taxon>Fabaceae</taxon>
        <taxon>Papilionoideae</taxon>
        <taxon>50 kb inversion clade</taxon>
        <taxon>NPAAA clade</taxon>
        <taxon>Hologalegina</taxon>
        <taxon>IRL clade</taxon>
        <taxon>Trifolieae</taxon>
        <taxon>Trifolium</taxon>
    </lineage>
</organism>
<dbReference type="Proteomes" id="UP000242715">
    <property type="component" value="Unassembled WGS sequence"/>
</dbReference>
<reference evidence="5" key="1">
    <citation type="journal article" date="2017" name="Front. Plant Sci.">
        <title>Climate Clever Clovers: New Paradigm to Reduce the Environmental Footprint of Ruminants by Breeding Low Methanogenic Forages Utilizing Haplotype Variation.</title>
        <authorList>
            <person name="Kaur P."/>
            <person name="Appels R."/>
            <person name="Bayer P.E."/>
            <person name="Keeble-Gagnere G."/>
            <person name="Wang J."/>
            <person name="Hirakawa H."/>
            <person name="Shirasawa K."/>
            <person name="Vercoe P."/>
            <person name="Stefanova K."/>
            <person name="Durmic Z."/>
            <person name="Nichols P."/>
            <person name="Revell C."/>
            <person name="Isobe S.N."/>
            <person name="Edwards D."/>
            <person name="Erskine W."/>
        </authorList>
    </citation>
    <scope>NUCLEOTIDE SEQUENCE [LARGE SCALE GENOMIC DNA]</scope>
    <source>
        <strain evidence="5">cv. Daliak</strain>
    </source>
</reference>
<dbReference type="InterPro" id="IPR002068">
    <property type="entry name" value="A-crystallin/Hsp20_dom"/>
</dbReference>
<dbReference type="PROSITE" id="PS01031">
    <property type="entry name" value="SHSP"/>
    <property type="match status" value="1"/>
</dbReference>
<feature type="compositionally biased region" description="Polar residues" evidence="2">
    <location>
        <begin position="128"/>
        <end position="145"/>
    </location>
</feature>
<feature type="region of interest" description="Disordered" evidence="2">
    <location>
        <begin position="1"/>
        <end position="28"/>
    </location>
</feature>
<comment type="similarity">
    <text evidence="1">Belongs to the small heat shock protein (HSP20) family.</text>
</comment>
<feature type="compositionally biased region" description="Polar residues" evidence="2">
    <location>
        <begin position="200"/>
        <end position="218"/>
    </location>
</feature>
<evidence type="ECO:0000313" key="4">
    <source>
        <dbReference type="EMBL" id="GAU24436.1"/>
    </source>
</evidence>
<sequence length="362" mass="40964">MLRITGERPIQGNKWRKFDQTYPVPQNSEAEKLEAKFEQGTLILKMQKKLIPQSQVAPKQEVEKTQEKSSQDPSNNKANFDETNVEKVQETIPPTQSTKLEESTKDMKSDSPQTQSLEKKIENDDDTSSQIPKEAISNNTTQKGQQELEPKPTSKDTIKDQIDEKAQKGQEEFEQKTTSIEQTKTQIDEKAQKGQEEFEPNTTSIEKTNSQANANTQKGQEEVEPKPIERMVTKEKLEEKIVTKSDKDVENEVKEKNEKPYESSKTMKDVKNQNLQENEIEKAEPSASDVSQKEMESCCRISPNQEGNMNGIRKLVAASSQFVTRIAEGKWSGEERHLVENVGAAVLVIAAFGAYVSYRFSS</sequence>
<protein>
    <recommendedName>
        <fullName evidence="3">SHSP domain-containing protein</fullName>
    </recommendedName>
</protein>